<protein>
    <submittedName>
        <fullName evidence="1">Uncharacterized protein</fullName>
    </submittedName>
</protein>
<dbReference type="RefSeq" id="XP_040762500.1">
    <property type="nucleotide sequence ID" value="XM_040912802.1"/>
</dbReference>
<evidence type="ECO:0000313" key="2">
    <source>
        <dbReference type="Proteomes" id="UP000076871"/>
    </source>
</evidence>
<keyword evidence="2" id="KW-1185">Reference proteome</keyword>
<dbReference type="AlphaFoldDB" id="A0A165DF67"/>
<dbReference type="InParanoid" id="A0A165DF67"/>
<sequence>MDNASINDVLARTLGPILMECYGIPFNATNGQIWCLAHIVNLVVQKILSALGEAKDPDEDDYYLLYKFLSFHYRPDVDEDLKKLEKEETVKADDMAAAENLVEGQIDEPVEGELMAVQKLCIFLAKEHYSSQYAQDGGRELKHVLLLKKAINGWVAAREKLEALTLTPSDWNLLQQLCEIIGAFTVVTRHMFLADTPTLPWVLPMYHHMQGTLERAIEMTTLPSLKHATTAGLSKLNIYYVKVLDCQHNVVATGEFVNFPGQPAAWPEIQESPTL</sequence>
<dbReference type="Proteomes" id="UP000076871">
    <property type="component" value="Unassembled WGS sequence"/>
</dbReference>
<accession>A0A165DF67</accession>
<dbReference type="InterPro" id="IPR012337">
    <property type="entry name" value="RNaseH-like_sf"/>
</dbReference>
<name>A0A165DF67_9APHY</name>
<gene>
    <name evidence="1" type="ORF">LAESUDRAFT_760793</name>
</gene>
<organism evidence="1 2">
    <name type="scientific">Laetiporus sulphureus 93-53</name>
    <dbReference type="NCBI Taxonomy" id="1314785"/>
    <lineage>
        <taxon>Eukaryota</taxon>
        <taxon>Fungi</taxon>
        <taxon>Dikarya</taxon>
        <taxon>Basidiomycota</taxon>
        <taxon>Agaricomycotina</taxon>
        <taxon>Agaricomycetes</taxon>
        <taxon>Polyporales</taxon>
        <taxon>Laetiporus</taxon>
    </lineage>
</organism>
<evidence type="ECO:0000313" key="1">
    <source>
        <dbReference type="EMBL" id="KZT04760.1"/>
    </source>
</evidence>
<dbReference type="GeneID" id="63829830"/>
<dbReference type="EMBL" id="KV427634">
    <property type="protein sequence ID" value="KZT04760.1"/>
    <property type="molecule type" value="Genomic_DNA"/>
</dbReference>
<dbReference type="SUPFAM" id="SSF53098">
    <property type="entry name" value="Ribonuclease H-like"/>
    <property type="match status" value="1"/>
</dbReference>
<dbReference type="OrthoDB" id="3264316at2759"/>
<reference evidence="1 2" key="1">
    <citation type="journal article" date="2016" name="Mol. Biol. Evol.">
        <title>Comparative Genomics of Early-Diverging Mushroom-Forming Fungi Provides Insights into the Origins of Lignocellulose Decay Capabilities.</title>
        <authorList>
            <person name="Nagy L.G."/>
            <person name="Riley R."/>
            <person name="Tritt A."/>
            <person name="Adam C."/>
            <person name="Daum C."/>
            <person name="Floudas D."/>
            <person name="Sun H."/>
            <person name="Yadav J.S."/>
            <person name="Pangilinan J."/>
            <person name="Larsson K.H."/>
            <person name="Matsuura K."/>
            <person name="Barry K."/>
            <person name="Labutti K."/>
            <person name="Kuo R."/>
            <person name="Ohm R.A."/>
            <person name="Bhattacharya S.S."/>
            <person name="Shirouzu T."/>
            <person name="Yoshinaga Y."/>
            <person name="Martin F.M."/>
            <person name="Grigoriev I.V."/>
            <person name="Hibbett D.S."/>
        </authorList>
    </citation>
    <scope>NUCLEOTIDE SEQUENCE [LARGE SCALE GENOMIC DNA]</scope>
    <source>
        <strain evidence="1 2">93-53</strain>
    </source>
</reference>
<proteinExistence type="predicted"/>